<evidence type="ECO:0000313" key="2">
    <source>
        <dbReference type="EMBL" id="KAH9375805.1"/>
    </source>
</evidence>
<comment type="caution">
    <text evidence="2">The sequence shown here is derived from an EMBL/GenBank/DDBJ whole genome shotgun (WGS) entry which is preliminary data.</text>
</comment>
<dbReference type="OrthoDB" id="10246491at2759"/>
<feature type="compositionally biased region" description="Polar residues" evidence="1">
    <location>
        <begin position="1"/>
        <end position="12"/>
    </location>
</feature>
<dbReference type="VEuPathDB" id="VectorBase:HLOH_046576"/>
<feature type="compositionally biased region" description="Basic and acidic residues" evidence="1">
    <location>
        <begin position="219"/>
        <end position="229"/>
    </location>
</feature>
<sequence length="240" mass="26760">MAPEFFSNSACPNYNVYDSEDDTDDYDEESVGSDEESIESMDLDVDDQSFAITESSVYVKHGPLVCTVSLYSVIARTNMRFFCSHEEQLSGDTISEAKYIVFESCLLELLKRCMICQQDCTLSLTTSGTLLRLWEKEQEQLLSDGSAQPLSLSGDGRCDSPGFCAKYLTYTLTDAKRDVILHTELVQRTLDVCTEHKTYKEAPDASGGPSVPPPCVAAEKARPSKEDVVKQQAHRSRFKK</sequence>
<protein>
    <submittedName>
        <fullName evidence="2">Uncharacterized protein</fullName>
    </submittedName>
</protein>
<feature type="region of interest" description="Disordered" evidence="1">
    <location>
        <begin position="200"/>
        <end position="240"/>
    </location>
</feature>
<evidence type="ECO:0000256" key="1">
    <source>
        <dbReference type="SAM" id="MobiDB-lite"/>
    </source>
</evidence>
<keyword evidence="3" id="KW-1185">Reference proteome</keyword>
<accession>A0A9J6GJU2</accession>
<dbReference type="Proteomes" id="UP000821853">
    <property type="component" value="Chromosome 5"/>
</dbReference>
<reference evidence="2 3" key="1">
    <citation type="journal article" date="2020" name="Cell">
        <title>Large-Scale Comparative Analyses of Tick Genomes Elucidate Their Genetic Diversity and Vector Capacities.</title>
        <authorList>
            <consortium name="Tick Genome and Microbiome Consortium (TIGMIC)"/>
            <person name="Jia N."/>
            <person name="Wang J."/>
            <person name="Shi W."/>
            <person name="Du L."/>
            <person name="Sun Y."/>
            <person name="Zhan W."/>
            <person name="Jiang J.F."/>
            <person name="Wang Q."/>
            <person name="Zhang B."/>
            <person name="Ji P."/>
            <person name="Bell-Sakyi L."/>
            <person name="Cui X.M."/>
            <person name="Yuan T.T."/>
            <person name="Jiang B.G."/>
            <person name="Yang W.F."/>
            <person name="Lam T.T."/>
            <person name="Chang Q.C."/>
            <person name="Ding S.J."/>
            <person name="Wang X.J."/>
            <person name="Zhu J.G."/>
            <person name="Ruan X.D."/>
            <person name="Zhao L."/>
            <person name="Wei J.T."/>
            <person name="Ye R.Z."/>
            <person name="Que T.C."/>
            <person name="Du C.H."/>
            <person name="Zhou Y.H."/>
            <person name="Cheng J.X."/>
            <person name="Dai P.F."/>
            <person name="Guo W.B."/>
            <person name="Han X.H."/>
            <person name="Huang E.J."/>
            <person name="Li L.F."/>
            <person name="Wei W."/>
            <person name="Gao Y.C."/>
            <person name="Liu J.Z."/>
            <person name="Shao H.Z."/>
            <person name="Wang X."/>
            <person name="Wang C.C."/>
            <person name="Yang T.C."/>
            <person name="Huo Q.B."/>
            <person name="Li W."/>
            <person name="Chen H.Y."/>
            <person name="Chen S.E."/>
            <person name="Zhou L.G."/>
            <person name="Ni X.B."/>
            <person name="Tian J.H."/>
            <person name="Sheng Y."/>
            <person name="Liu T."/>
            <person name="Pan Y.S."/>
            <person name="Xia L.Y."/>
            <person name="Li J."/>
            <person name="Zhao F."/>
            <person name="Cao W.C."/>
        </authorList>
    </citation>
    <scope>NUCLEOTIDE SEQUENCE [LARGE SCALE GENOMIC DNA]</scope>
    <source>
        <strain evidence="2">HaeL-2018</strain>
    </source>
</reference>
<dbReference type="PANTHER" id="PTHR31751">
    <property type="entry name" value="SI:CH211-108C17.2-RELATED-RELATED"/>
    <property type="match status" value="1"/>
</dbReference>
<organism evidence="2 3">
    <name type="scientific">Haemaphysalis longicornis</name>
    <name type="common">Bush tick</name>
    <dbReference type="NCBI Taxonomy" id="44386"/>
    <lineage>
        <taxon>Eukaryota</taxon>
        <taxon>Metazoa</taxon>
        <taxon>Ecdysozoa</taxon>
        <taxon>Arthropoda</taxon>
        <taxon>Chelicerata</taxon>
        <taxon>Arachnida</taxon>
        <taxon>Acari</taxon>
        <taxon>Parasitiformes</taxon>
        <taxon>Ixodida</taxon>
        <taxon>Ixodoidea</taxon>
        <taxon>Ixodidae</taxon>
        <taxon>Haemaphysalinae</taxon>
        <taxon>Haemaphysalis</taxon>
    </lineage>
</organism>
<gene>
    <name evidence="2" type="ORF">HPB48_009861</name>
</gene>
<evidence type="ECO:0000313" key="3">
    <source>
        <dbReference type="Proteomes" id="UP000821853"/>
    </source>
</evidence>
<feature type="compositionally biased region" description="Acidic residues" evidence="1">
    <location>
        <begin position="18"/>
        <end position="39"/>
    </location>
</feature>
<name>A0A9J6GJU2_HAELO</name>
<dbReference type="AlphaFoldDB" id="A0A9J6GJU2"/>
<feature type="region of interest" description="Disordered" evidence="1">
    <location>
        <begin position="1"/>
        <end position="39"/>
    </location>
</feature>
<dbReference type="PANTHER" id="PTHR31751:SF42">
    <property type="entry name" value="PROTEIN CBG10204"/>
    <property type="match status" value="1"/>
</dbReference>
<proteinExistence type="predicted"/>
<dbReference type="EMBL" id="JABSTR010000007">
    <property type="protein sequence ID" value="KAH9375805.1"/>
    <property type="molecule type" value="Genomic_DNA"/>
</dbReference>